<reference evidence="12 13" key="1">
    <citation type="journal article" date="2008" name="PLoS Genet.">
        <title>Genomic islands in the pathogenic filamentous fungus Aspergillus fumigatus.</title>
        <authorList>
            <person name="Fedorova N.D."/>
            <person name="Khaldi N."/>
            <person name="Joardar V.S."/>
            <person name="Maiti R."/>
            <person name="Amedeo P."/>
            <person name="Anderson M.J."/>
            <person name="Crabtree J."/>
            <person name="Silva J.C."/>
            <person name="Badger J.H."/>
            <person name="Albarraq A."/>
            <person name="Angiuoli S."/>
            <person name="Bussey H."/>
            <person name="Bowyer P."/>
            <person name="Cotty P.J."/>
            <person name="Dyer P.S."/>
            <person name="Egan A."/>
            <person name="Galens K."/>
            <person name="Fraser-Liggett C.M."/>
            <person name="Haas B.J."/>
            <person name="Inman J.M."/>
            <person name="Kent R."/>
            <person name="Lemieux S."/>
            <person name="Malavazi I."/>
            <person name="Orvis J."/>
            <person name="Roemer T."/>
            <person name="Ronning C.M."/>
            <person name="Sundaram J.P."/>
            <person name="Sutton G."/>
            <person name="Turner G."/>
            <person name="Venter J.C."/>
            <person name="White O.R."/>
            <person name="Whitty B.R."/>
            <person name="Youngman P."/>
            <person name="Wolfe K.H."/>
            <person name="Goldman G.H."/>
            <person name="Wortman J.R."/>
            <person name="Jiang B."/>
            <person name="Denning D.W."/>
            <person name="Nierman W.C."/>
        </authorList>
    </citation>
    <scope>NUCLEOTIDE SEQUENCE [LARGE SCALE GENOMIC DNA]</scope>
    <source>
        <strain evidence="13">ATCC 1007 / CBS 513.65 / DSM 816 / NCTC 3887 / NRRL 1</strain>
    </source>
</reference>
<evidence type="ECO:0000256" key="2">
    <source>
        <dbReference type="ARBA" id="ARBA00012845"/>
    </source>
</evidence>
<evidence type="ECO:0000256" key="3">
    <source>
        <dbReference type="ARBA" id="ARBA00022857"/>
    </source>
</evidence>
<proteinExistence type="inferred from homology"/>
<dbReference type="CDD" id="cd19120">
    <property type="entry name" value="AKR_AKR3C2-3"/>
    <property type="match status" value="1"/>
</dbReference>
<keyword evidence="3" id="KW-0521">NADP</keyword>
<dbReference type="FunFam" id="3.20.20.100:FF:000002">
    <property type="entry name" value="2,5-diketo-D-gluconic acid reductase A"/>
    <property type="match status" value="1"/>
</dbReference>
<feature type="active site" description="Proton donor" evidence="8">
    <location>
        <position position="65"/>
    </location>
</feature>
<dbReference type="EC" id="1.1.1.307" evidence="2"/>
<dbReference type="OMA" id="AWKAMEG"/>
<dbReference type="GO" id="GO:0016652">
    <property type="term" value="F:oxidoreductase activity, acting on NAD(P)H as acceptor"/>
    <property type="evidence" value="ECO:0007669"/>
    <property type="project" value="InterPro"/>
</dbReference>
<dbReference type="PANTHER" id="PTHR43827:SF3">
    <property type="entry name" value="NADP-DEPENDENT OXIDOREDUCTASE DOMAIN-CONTAINING PROTEIN"/>
    <property type="match status" value="1"/>
</dbReference>
<feature type="site" description="Lowers pKa of active site Tyr" evidence="10">
    <location>
        <position position="90"/>
    </location>
</feature>
<dbReference type="GO" id="GO:0016616">
    <property type="term" value="F:oxidoreductase activity, acting on the CH-OH group of donors, NAD or NADP as acceptor"/>
    <property type="evidence" value="ECO:0007669"/>
    <property type="project" value="UniProtKB-ARBA"/>
</dbReference>
<evidence type="ECO:0000313" key="12">
    <source>
        <dbReference type="EMBL" id="EAW07972.1"/>
    </source>
</evidence>
<dbReference type="PIRSF" id="PIRSF000097">
    <property type="entry name" value="AKR"/>
    <property type="match status" value="1"/>
</dbReference>
<evidence type="ECO:0000256" key="10">
    <source>
        <dbReference type="PIRSR" id="PIRSR000097-3"/>
    </source>
</evidence>
<evidence type="ECO:0000259" key="11">
    <source>
        <dbReference type="Pfam" id="PF00248"/>
    </source>
</evidence>
<name>A1CQQ1_ASPCL</name>
<dbReference type="InterPro" id="IPR044494">
    <property type="entry name" value="AKR3C2/3"/>
</dbReference>
<keyword evidence="13" id="KW-1185">Reference proteome</keyword>
<dbReference type="GeneID" id="4701781"/>
<dbReference type="VEuPathDB" id="FungiDB:ACLA_026940"/>
<dbReference type="KEGG" id="act:ACLA_026940"/>
<dbReference type="OrthoDB" id="416253at2759"/>
<comment type="similarity">
    <text evidence="1">Belongs to the aldo/keto reductase family.</text>
</comment>
<dbReference type="InterPro" id="IPR020471">
    <property type="entry name" value="AKR"/>
</dbReference>
<evidence type="ECO:0000256" key="9">
    <source>
        <dbReference type="PIRSR" id="PIRSR000097-2"/>
    </source>
</evidence>
<evidence type="ECO:0000256" key="4">
    <source>
        <dbReference type="ARBA" id="ARBA00023002"/>
    </source>
</evidence>
<dbReference type="SUPFAM" id="SSF51430">
    <property type="entry name" value="NAD(P)-linked oxidoreductase"/>
    <property type="match status" value="1"/>
</dbReference>
<dbReference type="PANTHER" id="PTHR43827">
    <property type="entry name" value="2,5-DIKETO-D-GLUCONIC ACID REDUCTASE"/>
    <property type="match status" value="1"/>
</dbReference>
<comment type="catalytic activity">
    <reaction evidence="7">
        <text>xylitol + NAD(+) = D-xylose + NADH + H(+)</text>
        <dbReference type="Rhea" id="RHEA:27441"/>
        <dbReference type="ChEBI" id="CHEBI:15378"/>
        <dbReference type="ChEBI" id="CHEBI:17151"/>
        <dbReference type="ChEBI" id="CHEBI:53455"/>
        <dbReference type="ChEBI" id="CHEBI:57540"/>
        <dbReference type="ChEBI" id="CHEBI:57945"/>
        <dbReference type="EC" id="1.1.1.307"/>
    </reaction>
</comment>
<dbReference type="PROSITE" id="PS00062">
    <property type="entry name" value="ALDOKETO_REDUCTASE_2"/>
    <property type="match status" value="1"/>
</dbReference>
<dbReference type="Proteomes" id="UP000006701">
    <property type="component" value="Unassembled WGS sequence"/>
</dbReference>
<evidence type="ECO:0000256" key="6">
    <source>
        <dbReference type="ARBA" id="ARBA00047534"/>
    </source>
</evidence>
<dbReference type="InterPro" id="IPR023210">
    <property type="entry name" value="NADP_OxRdtase_dom"/>
</dbReference>
<feature type="domain" description="NADP-dependent oxidoreductase" evidence="11">
    <location>
        <begin position="27"/>
        <end position="277"/>
    </location>
</feature>
<dbReference type="RefSeq" id="XP_001269398.1">
    <property type="nucleotide sequence ID" value="XM_001269397.1"/>
</dbReference>
<dbReference type="Gene3D" id="3.20.20.100">
    <property type="entry name" value="NADP-dependent oxidoreductase domain"/>
    <property type="match status" value="1"/>
</dbReference>
<keyword evidence="4" id="KW-0560">Oxidoreductase</keyword>
<dbReference type="Pfam" id="PF00248">
    <property type="entry name" value="Aldo_ket_red"/>
    <property type="match status" value="1"/>
</dbReference>
<accession>A1CQQ1</accession>
<evidence type="ECO:0000256" key="1">
    <source>
        <dbReference type="ARBA" id="ARBA00007905"/>
    </source>
</evidence>
<comment type="catalytic activity">
    <reaction evidence="6">
        <text>xylitol + NADP(+) = D-xylose + NADPH + H(+)</text>
        <dbReference type="Rhea" id="RHEA:27445"/>
        <dbReference type="ChEBI" id="CHEBI:15378"/>
        <dbReference type="ChEBI" id="CHEBI:17151"/>
        <dbReference type="ChEBI" id="CHEBI:53455"/>
        <dbReference type="ChEBI" id="CHEBI:57783"/>
        <dbReference type="ChEBI" id="CHEBI:58349"/>
        <dbReference type="EC" id="1.1.1.307"/>
    </reaction>
</comment>
<evidence type="ECO:0000313" key="13">
    <source>
        <dbReference type="Proteomes" id="UP000006701"/>
    </source>
</evidence>
<gene>
    <name evidence="12" type="ORF">ACLA_026940</name>
</gene>
<protein>
    <recommendedName>
        <fullName evidence="2">D-xylose reductase [NAD(P)H]</fullName>
        <ecNumber evidence="2">1.1.1.307</ecNumber>
    </recommendedName>
</protein>
<dbReference type="InterPro" id="IPR036812">
    <property type="entry name" value="NAD(P)_OxRdtase_dom_sf"/>
</dbReference>
<evidence type="ECO:0000256" key="5">
    <source>
        <dbReference type="ARBA" id="ARBA00025065"/>
    </source>
</evidence>
<dbReference type="PRINTS" id="PR00069">
    <property type="entry name" value="ALDKETRDTASE"/>
</dbReference>
<sequence>MAMTTRTAIPSVKLNDGVEIPVLGFGTGTTWFKKGEATGINKELVESIKRAVGLGYHHLDGAEVYGTEPELGQAIKQSGMARDQLFVTTKVITNIADIPKAIDASLEKLQLSYVDLYLIHSPFFAKSDKELQDAWAAMEMVKASGKARSIGVSNFLQCHLDVILKAAKVTPSVNQIEFHPYLQHGDLLTFHESMGIRTASYSPLTPVTRATGGPLDELLSRLAHKYGVGEGEILLRWNMDRGCVSITTSSKEPRLSSYQRVLAFQLTPKEVDEISSIGQQKHFRAFWNDHFAKDDRS</sequence>
<comment type="function">
    <text evidence="5">Catalyzes the initial reaction in the xylose utilization pathway by reducing D-xylose into xylitol. Xylose is a major component of hemicelluloses such as xylan. Most fungi utilize D-xylose via three enzymatic reactions, xylose reductase (XR), xylitol dehydrogenase (XDH), and xylulokinase, to form xylulose 5-phosphate, which enters pentose phosphate pathway.</text>
</comment>
<dbReference type="eggNOG" id="KOG1577">
    <property type="taxonomic scope" value="Eukaryota"/>
</dbReference>
<organism evidence="12 13">
    <name type="scientific">Aspergillus clavatus (strain ATCC 1007 / CBS 513.65 / DSM 816 / NCTC 3887 / NRRL 1 / QM 1276 / 107)</name>
    <dbReference type="NCBI Taxonomy" id="344612"/>
    <lineage>
        <taxon>Eukaryota</taxon>
        <taxon>Fungi</taxon>
        <taxon>Dikarya</taxon>
        <taxon>Ascomycota</taxon>
        <taxon>Pezizomycotina</taxon>
        <taxon>Eurotiomycetes</taxon>
        <taxon>Eurotiomycetidae</taxon>
        <taxon>Eurotiales</taxon>
        <taxon>Aspergillaceae</taxon>
        <taxon>Aspergillus</taxon>
        <taxon>Aspergillus subgen. Fumigati</taxon>
    </lineage>
</organism>
<dbReference type="AlphaFoldDB" id="A1CQQ1"/>
<feature type="binding site" evidence="9">
    <location>
        <position position="120"/>
    </location>
    <ligand>
        <name>substrate</name>
    </ligand>
</feature>
<dbReference type="HOGENOM" id="CLU_023205_0_3_1"/>
<evidence type="ECO:0000256" key="7">
    <source>
        <dbReference type="ARBA" id="ARBA00049485"/>
    </source>
</evidence>
<dbReference type="InterPro" id="IPR018170">
    <property type="entry name" value="Aldo/ket_reductase_CS"/>
</dbReference>
<dbReference type="STRING" id="344612.A1CQQ1"/>
<evidence type="ECO:0000256" key="8">
    <source>
        <dbReference type="PIRSR" id="PIRSR000097-1"/>
    </source>
</evidence>
<dbReference type="EMBL" id="DS027059">
    <property type="protein sequence ID" value="EAW07972.1"/>
    <property type="molecule type" value="Genomic_DNA"/>
</dbReference>